<dbReference type="Proteomes" id="UP000298050">
    <property type="component" value="Unassembled WGS sequence"/>
</dbReference>
<evidence type="ECO:0000256" key="2">
    <source>
        <dbReference type="ARBA" id="ARBA00022598"/>
    </source>
</evidence>
<evidence type="ECO:0000313" key="6">
    <source>
        <dbReference type="Proteomes" id="UP000298050"/>
    </source>
</evidence>
<keyword evidence="6" id="KW-1185">Reference proteome</keyword>
<proteinExistence type="inferred from homology"/>
<dbReference type="OrthoDB" id="9803968at2"/>
<gene>
    <name evidence="5" type="ORF">E4634_04740</name>
</gene>
<evidence type="ECO:0000256" key="1">
    <source>
        <dbReference type="ARBA" id="ARBA00006432"/>
    </source>
</evidence>
<protein>
    <submittedName>
        <fullName evidence="5">Long-chain fatty acid--CoA ligase</fullName>
    </submittedName>
</protein>
<accession>A0A4Z0M6L2</accession>
<dbReference type="InterPro" id="IPR000873">
    <property type="entry name" value="AMP-dep_synth/lig_dom"/>
</dbReference>
<feature type="domain" description="AMP-binding enzyme C-terminal" evidence="4">
    <location>
        <begin position="418"/>
        <end position="492"/>
    </location>
</feature>
<dbReference type="PANTHER" id="PTHR43201">
    <property type="entry name" value="ACYL-COA SYNTHETASE"/>
    <property type="match status" value="1"/>
</dbReference>
<dbReference type="RefSeq" id="WP_135441442.1">
    <property type="nucleotide sequence ID" value="NZ_SRLE01000004.1"/>
</dbReference>
<dbReference type="Pfam" id="PF13193">
    <property type="entry name" value="AMP-binding_C"/>
    <property type="match status" value="1"/>
</dbReference>
<comment type="similarity">
    <text evidence="1">Belongs to the ATP-dependent AMP-binding enzyme family.</text>
</comment>
<dbReference type="GO" id="GO:0006631">
    <property type="term" value="P:fatty acid metabolic process"/>
    <property type="evidence" value="ECO:0007669"/>
    <property type="project" value="TreeGrafter"/>
</dbReference>
<evidence type="ECO:0000313" key="5">
    <source>
        <dbReference type="EMBL" id="TGD75303.1"/>
    </source>
</evidence>
<dbReference type="Gene3D" id="3.40.50.12780">
    <property type="entry name" value="N-terminal domain of ligase-like"/>
    <property type="match status" value="2"/>
</dbReference>
<feature type="domain" description="AMP-dependent synthetase/ligase" evidence="3">
    <location>
        <begin position="24"/>
        <end position="276"/>
    </location>
</feature>
<evidence type="ECO:0000259" key="4">
    <source>
        <dbReference type="Pfam" id="PF13193"/>
    </source>
</evidence>
<dbReference type="EMBL" id="SRLE01000004">
    <property type="protein sequence ID" value="TGD75303.1"/>
    <property type="molecule type" value="Genomic_DNA"/>
</dbReference>
<dbReference type="Pfam" id="PF00501">
    <property type="entry name" value="AMP-binding"/>
    <property type="match status" value="1"/>
</dbReference>
<dbReference type="InterPro" id="IPR025110">
    <property type="entry name" value="AMP-bd_C"/>
</dbReference>
<reference evidence="5 6" key="1">
    <citation type="submission" date="2019-04" db="EMBL/GenBank/DDBJ databases">
        <title>Taxonomy of novel Haliea sp. from mangrove soil of West Coast of India.</title>
        <authorList>
            <person name="Verma A."/>
            <person name="Kumar P."/>
            <person name="Krishnamurthi S."/>
        </authorList>
    </citation>
    <scope>NUCLEOTIDE SEQUENCE [LARGE SCALE GENOMIC DNA]</scope>
    <source>
        <strain evidence="5 6">SAOS-164</strain>
    </source>
</reference>
<comment type="caution">
    <text evidence="5">The sequence shown here is derived from an EMBL/GenBank/DDBJ whole genome shotgun (WGS) entry which is preliminary data.</text>
</comment>
<name>A0A4Z0M6L2_9GAMM</name>
<keyword evidence="2 5" id="KW-0436">Ligase</keyword>
<sequence>MSGETYQPGVPETASTFPQFIRAIAAAYGDAVAVRFQDPALPEETITFAALERESARLARALLARGAGKGTRIGFIAANSVGFVVQFCAIARIGAIAVPLSTLLKSHDLVRVLRQSDVTGLIVQRQILGKDYAQRVAEALPGLYGCAQELRLTDVPFLRWVVSDGDDLPQGVRARSWLLAEAESVDEALLEAVEAEIYPTDQVMEIYTSGSMAMPKGVKHNHGAVLARTHFLRRKLPLQSGQEYPALMPMFWVGGLMMYLLPNLAAGAATLCAEATLRNSRYAMGSVLAEGDEMRPPEGWPIWALGMTETIGPYSWGDEVRVPGYPLCPPLDHIADGFEVRVADENDQPVAEGERGEIQVRGYALTPGLHKLEREGYFTADGYYHTGDMGERHGERILFVGRDGDMIKTASANVSPAEVEQEMQQLEGVHSAYVLGIPDQERGQLLVAAVVPRDGETVEPEALRAALGECLSSYKVPREYVVISREEVPLLPSNKVARRELEVMLAQRLGRA</sequence>
<dbReference type="GO" id="GO:0031956">
    <property type="term" value="F:medium-chain fatty acid-CoA ligase activity"/>
    <property type="evidence" value="ECO:0007669"/>
    <property type="project" value="TreeGrafter"/>
</dbReference>
<evidence type="ECO:0000259" key="3">
    <source>
        <dbReference type="Pfam" id="PF00501"/>
    </source>
</evidence>
<dbReference type="AlphaFoldDB" id="A0A4Z0M6L2"/>
<dbReference type="CDD" id="cd04433">
    <property type="entry name" value="AFD_class_I"/>
    <property type="match status" value="1"/>
</dbReference>
<dbReference type="PANTHER" id="PTHR43201:SF5">
    <property type="entry name" value="MEDIUM-CHAIN ACYL-COA LIGASE ACSF2, MITOCHONDRIAL"/>
    <property type="match status" value="1"/>
</dbReference>
<organism evidence="5 6">
    <name type="scientific">Mangrovimicrobium sediminis</name>
    <dbReference type="NCBI Taxonomy" id="2562682"/>
    <lineage>
        <taxon>Bacteria</taxon>
        <taxon>Pseudomonadati</taxon>
        <taxon>Pseudomonadota</taxon>
        <taxon>Gammaproteobacteria</taxon>
        <taxon>Cellvibrionales</taxon>
        <taxon>Halieaceae</taxon>
        <taxon>Mangrovimicrobium</taxon>
    </lineage>
</organism>
<dbReference type="InterPro" id="IPR045851">
    <property type="entry name" value="AMP-bd_C_sf"/>
</dbReference>
<dbReference type="InterPro" id="IPR042099">
    <property type="entry name" value="ANL_N_sf"/>
</dbReference>
<dbReference type="Gene3D" id="3.30.300.30">
    <property type="match status" value="1"/>
</dbReference>
<dbReference type="SUPFAM" id="SSF56801">
    <property type="entry name" value="Acetyl-CoA synthetase-like"/>
    <property type="match status" value="1"/>
</dbReference>